<accession>A0A1H7ZZV7</accession>
<proteinExistence type="predicted"/>
<protein>
    <recommendedName>
        <fullName evidence="3">DUF3726 domain-containing protein</fullName>
    </recommendedName>
</protein>
<dbReference type="InterPro" id="IPR022201">
    <property type="entry name" value="DUF3726"/>
</dbReference>
<dbReference type="RefSeq" id="WP_074785735.1">
    <property type="nucleotide sequence ID" value="NZ_FOBO01000006.1"/>
</dbReference>
<dbReference type="Proteomes" id="UP000182160">
    <property type="component" value="Unassembled WGS sequence"/>
</dbReference>
<dbReference type="AlphaFoldDB" id="A0A1H7ZZV7"/>
<organism evidence="1 2">
    <name type="scientific">Roseovarius tolerans</name>
    <dbReference type="NCBI Taxonomy" id="74031"/>
    <lineage>
        <taxon>Bacteria</taxon>
        <taxon>Pseudomonadati</taxon>
        <taxon>Pseudomonadota</taxon>
        <taxon>Alphaproteobacteria</taxon>
        <taxon>Rhodobacterales</taxon>
        <taxon>Roseobacteraceae</taxon>
        <taxon>Roseovarius</taxon>
    </lineage>
</organism>
<sequence>MMSPNDPTRSASAPVAQDGARVCLSLSEINALCFKAARGSGLTWGEAEEAGWAAAWLTRAGLAGPSILLSWLRDCPTLARPVPAVGHWQAMTGPLCPLRTGIALADHAGLPEGPGEDGLQIDSVAHPRLILPFVARAATRLDLPLRIGWVGAELTLDTAANGPITVSLGEDAGAPVDLWIAVMARPEPNEQQTDCAVSAKGIAFADWQALDALALRVTVPPSAGSRAGAGAAGDDND</sequence>
<name>A0A1H7ZZV7_9RHOB</name>
<evidence type="ECO:0000313" key="1">
    <source>
        <dbReference type="EMBL" id="SEM63049.1"/>
    </source>
</evidence>
<evidence type="ECO:0000313" key="2">
    <source>
        <dbReference type="Proteomes" id="UP000182160"/>
    </source>
</evidence>
<evidence type="ECO:0008006" key="3">
    <source>
        <dbReference type="Google" id="ProtNLM"/>
    </source>
</evidence>
<reference evidence="1 2" key="1">
    <citation type="submission" date="2016-10" db="EMBL/GenBank/DDBJ databases">
        <authorList>
            <person name="de Groot N.N."/>
        </authorList>
    </citation>
    <scope>NUCLEOTIDE SEQUENCE [LARGE SCALE GENOMIC DNA]</scope>
    <source>
        <strain evidence="1 2">DSM 11457</strain>
    </source>
</reference>
<gene>
    <name evidence="1" type="ORF">SAMN04488077_106151</name>
</gene>
<dbReference type="Pfam" id="PF12525">
    <property type="entry name" value="DUF3726"/>
    <property type="match status" value="1"/>
</dbReference>
<dbReference type="EMBL" id="FOBO01000006">
    <property type="protein sequence ID" value="SEM63049.1"/>
    <property type="molecule type" value="Genomic_DNA"/>
</dbReference>